<evidence type="ECO:0000313" key="2">
    <source>
        <dbReference type="EMBL" id="MCH94464.1"/>
    </source>
</evidence>
<name>A0A392N7J9_9FABA</name>
<proteinExistence type="predicted"/>
<protein>
    <submittedName>
        <fullName evidence="2">Uncharacterized protein</fullName>
    </submittedName>
</protein>
<accession>A0A392N7J9</accession>
<organism evidence="2 3">
    <name type="scientific">Trifolium medium</name>
    <dbReference type="NCBI Taxonomy" id="97028"/>
    <lineage>
        <taxon>Eukaryota</taxon>
        <taxon>Viridiplantae</taxon>
        <taxon>Streptophyta</taxon>
        <taxon>Embryophyta</taxon>
        <taxon>Tracheophyta</taxon>
        <taxon>Spermatophyta</taxon>
        <taxon>Magnoliopsida</taxon>
        <taxon>eudicotyledons</taxon>
        <taxon>Gunneridae</taxon>
        <taxon>Pentapetalae</taxon>
        <taxon>rosids</taxon>
        <taxon>fabids</taxon>
        <taxon>Fabales</taxon>
        <taxon>Fabaceae</taxon>
        <taxon>Papilionoideae</taxon>
        <taxon>50 kb inversion clade</taxon>
        <taxon>NPAAA clade</taxon>
        <taxon>Hologalegina</taxon>
        <taxon>IRL clade</taxon>
        <taxon>Trifolieae</taxon>
        <taxon>Trifolium</taxon>
    </lineage>
</organism>
<feature type="region of interest" description="Disordered" evidence="1">
    <location>
        <begin position="30"/>
        <end position="52"/>
    </location>
</feature>
<evidence type="ECO:0000313" key="3">
    <source>
        <dbReference type="Proteomes" id="UP000265520"/>
    </source>
</evidence>
<dbReference type="AlphaFoldDB" id="A0A392N7J9"/>
<evidence type="ECO:0000256" key="1">
    <source>
        <dbReference type="SAM" id="MobiDB-lite"/>
    </source>
</evidence>
<keyword evidence="3" id="KW-1185">Reference proteome</keyword>
<sequence>MEALTDPTPVSMAAPVNRPEPVIILEPVLEHEARHNNEPGGNNSDDDFSDEHIVIQEPVNTRATEDTDDAADTAIADTTIDSVVPETPSGSYNMRDTQNRELPLVVQKDLQLIRKA</sequence>
<dbReference type="EMBL" id="LXQA010027393">
    <property type="protein sequence ID" value="MCH94464.1"/>
    <property type="molecule type" value="Genomic_DNA"/>
</dbReference>
<reference evidence="2 3" key="1">
    <citation type="journal article" date="2018" name="Front. Plant Sci.">
        <title>Red Clover (Trifolium pratense) and Zigzag Clover (T. medium) - A Picture of Genomic Similarities and Differences.</title>
        <authorList>
            <person name="Dluhosova J."/>
            <person name="Istvanek J."/>
            <person name="Nedelnik J."/>
            <person name="Repkova J."/>
        </authorList>
    </citation>
    <scope>NUCLEOTIDE SEQUENCE [LARGE SCALE GENOMIC DNA]</scope>
    <source>
        <strain evidence="3">cv. 10/8</strain>
        <tissue evidence="2">Leaf</tissue>
    </source>
</reference>
<comment type="caution">
    <text evidence="2">The sequence shown here is derived from an EMBL/GenBank/DDBJ whole genome shotgun (WGS) entry which is preliminary data.</text>
</comment>
<dbReference type="Proteomes" id="UP000265520">
    <property type="component" value="Unassembled WGS sequence"/>
</dbReference>